<evidence type="ECO:0000256" key="3">
    <source>
        <dbReference type="ARBA" id="ARBA00023082"/>
    </source>
</evidence>
<evidence type="ECO:0000259" key="6">
    <source>
        <dbReference type="Pfam" id="PF08281"/>
    </source>
</evidence>
<dbReference type="InterPro" id="IPR036388">
    <property type="entry name" value="WH-like_DNA-bd_sf"/>
</dbReference>
<protein>
    <submittedName>
        <fullName evidence="7">RNA polymerase sigma-70 factor (ECF subfamily)</fullName>
    </submittedName>
</protein>
<dbReference type="InterPro" id="IPR013325">
    <property type="entry name" value="RNA_pol_sigma_r2"/>
</dbReference>
<dbReference type="SUPFAM" id="SSF88659">
    <property type="entry name" value="Sigma3 and sigma4 domains of RNA polymerase sigma factors"/>
    <property type="match status" value="1"/>
</dbReference>
<feature type="domain" description="RNA polymerase sigma-70 region 2" evidence="5">
    <location>
        <begin position="10"/>
        <end position="74"/>
    </location>
</feature>
<proteinExistence type="inferred from homology"/>
<dbReference type="RefSeq" id="WP_307509930.1">
    <property type="nucleotide sequence ID" value="NZ_BAAACE010000030.1"/>
</dbReference>
<dbReference type="InterPro" id="IPR014284">
    <property type="entry name" value="RNA_pol_sigma-70_dom"/>
</dbReference>
<evidence type="ECO:0000256" key="4">
    <source>
        <dbReference type="ARBA" id="ARBA00023163"/>
    </source>
</evidence>
<feature type="domain" description="RNA polymerase sigma factor 70 region 4 type 2" evidence="6">
    <location>
        <begin position="117"/>
        <end position="163"/>
    </location>
</feature>
<dbReference type="InterPro" id="IPR039425">
    <property type="entry name" value="RNA_pol_sigma-70-like"/>
</dbReference>
<evidence type="ECO:0000313" key="7">
    <source>
        <dbReference type="EMBL" id="MDQ0558025.1"/>
    </source>
</evidence>
<comment type="similarity">
    <text evidence="1">Belongs to the sigma-70 factor family. ECF subfamily.</text>
</comment>
<evidence type="ECO:0000259" key="5">
    <source>
        <dbReference type="Pfam" id="PF04542"/>
    </source>
</evidence>
<dbReference type="CDD" id="cd06171">
    <property type="entry name" value="Sigma70_r4"/>
    <property type="match status" value="1"/>
</dbReference>
<dbReference type="NCBIfam" id="TIGR02937">
    <property type="entry name" value="sigma70-ECF"/>
    <property type="match status" value="1"/>
</dbReference>
<keyword evidence="3" id="KW-0731">Sigma factor</keyword>
<dbReference type="InterPro" id="IPR013324">
    <property type="entry name" value="RNA_pol_sigma_r3/r4-like"/>
</dbReference>
<reference evidence="7 8" key="1">
    <citation type="submission" date="2023-07" db="EMBL/GenBank/DDBJ databases">
        <title>Genomic Encyclopedia of Type Strains, Phase IV (KMG-IV): sequencing the most valuable type-strain genomes for metagenomic binning, comparative biology and taxonomic classification.</title>
        <authorList>
            <person name="Goeker M."/>
        </authorList>
    </citation>
    <scope>NUCLEOTIDE SEQUENCE [LARGE SCALE GENOMIC DNA]</scope>
    <source>
        <strain evidence="7 8">DSM 15049</strain>
    </source>
</reference>
<dbReference type="InterPro" id="IPR013249">
    <property type="entry name" value="RNA_pol_sigma70_r4_t2"/>
</dbReference>
<comment type="caution">
    <text evidence="7">The sequence shown here is derived from an EMBL/GenBank/DDBJ whole genome shotgun (WGS) entry which is preliminary data.</text>
</comment>
<sequence>MLELEDIENLVDEYGTIVYKFCIKISQNKEEGEDLYQQTFLKALELRKKLCKDKNSKGFLISIAVKLRSNNVRKFIRRNTIAPNINANEYESLIIKDTKSNIENEVIHKEVKKEVNLAVSKLQDKFKLPIIMYYTGDMSVEEISRALKIPKGTVKSRMHKARSLIKSELEEIGYERI</sequence>
<evidence type="ECO:0000313" key="8">
    <source>
        <dbReference type="Proteomes" id="UP001232584"/>
    </source>
</evidence>
<evidence type="ECO:0000256" key="2">
    <source>
        <dbReference type="ARBA" id="ARBA00023015"/>
    </source>
</evidence>
<gene>
    <name evidence="7" type="ORF">QOZ92_003160</name>
</gene>
<dbReference type="PANTHER" id="PTHR43133:SF51">
    <property type="entry name" value="RNA POLYMERASE SIGMA FACTOR"/>
    <property type="match status" value="1"/>
</dbReference>
<keyword evidence="2" id="KW-0805">Transcription regulation</keyword>
<name>A0ABU0N4D1_9FIRM</name>
<dbReference type="InterPro" id="IPR007627">
    <property type="entry name" value="RNA_pol_sigma70_r2"/>
</dbReference>
<dbReference type="Gene3D" id="1.10.1740.10">
    <property type="match status" value="1"/>
</dbReference>
<keyword evidence="8" id="KW-1185">Reference proteome</keyword>
<accession>A0ABU0N4D1</accession>
<dbReference type="Gene3D" id="1.10.10.10">
    <property type="entry name" value="Winged helix-like DNA-binding domain superfamily/Winged helix DNA-binding domain"/>
    <property type="match status" value="1"/>
</dbReference>
<evidence type="ECO:0000256" key="1">
    <source>
        <dbReference type="ARBA" id="ARBA00010641"/>
    </source>
</evidence>
<dbReference type="Proteomes" id="UP001232584">
    <property type="component" value="Unassembled WGS sequence"/>
</dbReference>
<dbReference type="SUPFAM" id="SSF88946">
    <property type="entry name" value="Sigma2 domain of RNA polymerase sigma factors"/>
    <property type="match status" value="1"/>
</dbReference>
<dbReference type="EMBL" id="JAUSWG010000017">
    <property type="protein sequence ID" value="MDQ0558025.1"/>
    <property type="molecule type" value="Genomic_DNA"/>
</dbReference>
<dbReference type="Pfam" id="PF08281">
    <property type="entry name" value="Sigma70_r4_2"/>
    <property type="match status" value="1"/>
</dbReference>
<dbReference type="PANTHER" id="PTHR43133">
    <property type="entry name" value="RNA POLYMERASE ECF-TYPE SIGMA FACTO"/>
    <property type="match status" value="1"/>
</dbReference>
<dbReference type="Pfam" id="PF04542">
    <property type="entry name" value="Sigma70_r2"/>
    <property type="match status" value="1"/>
</dbReference>
<organism evidence="7 8">
    <name type="scientific">Paraclostridium ghonii</name>
    <dbReference type="NCBI Taxonomy" id="29358"/>
    <lineage>
        <taxon>Bacteria</taxon>
        <taxon>Bacillati</taxon>
        <taxon>Bacillota</taxon>
        <taxon>Clostridia</taxon>
        <taxon>Peptostreptococcales</taxon>
        <taxon>Peptostreptococcaceae</taxon>
        <taxon>Paraclostridium</taxon>
    </lineage>
</organism>
<keyword evidence="4" id="KW-0804">Transcription</keyword>